<protein>
    <submittedName>
        <fullName evidence="2">Uncharacterized protein</fullName>
    </submittedName>
</protein>
<dbReference type="WBParaSite" id="Hba_00407">
    <property type="protein sequence ID" value="Hba_00407"/>
    <property type="gene ID" value="Hba_00407"/>
</dbReference>
<dbReference type="Proteomes" id="UP000095283">
    <property type="component" value="Unplaced"/>
</dbReference>
<reference evidence="2" key="1">
    <citation type="submission" date="2016-11" db="UniProtKB">
        <authorList>
            <consortium name="WormBaseParasite"/>
        </authorList>
    </citation>
    <scope>IDENTIFICATION</scope>
</reference>
<proteinExistence type="predicted"/>
<keyword evidence="1" id="KW-1185">Reference proteome</keyword>
<name>A0A1I7W6Y9_HETBA</name>
<evidence type="ECO:0000313" key="1">
    <source>
        <dbReference type="Proteomes" id="UP000095283"/>
    </source>
</evidence>
<accession>A0A1I7W6Y9</accession>
<organism evidence="1 2">
    <name type="scientific">Heterorhabditis bacteriophora</name>
    <name type="common">Entomopathogenic nematode worm</name>
    <dbReference type="NCBI Taxonomy" id="37862"/>
    <lineage>
        <taxon>Eukaryota</taxon>
        <taxon>Metazoa</taxon>
        <taxon>Ecdysozoa</taxon>
        <taxon>Nematoda</taxon>
        <taxon>Chromadorea</taxon>
        <taxon>Rhabditida</taxon>
        <taxon>Rhabditina</taxon>
        <taxon>Rhabditomorpha</taxon>
        <taxon>Strongyloidea</taxon>
        <taxon>Heterorhabditidae</taxon>
        <taxon>Heterorhabditis</taxon>
    </lineage>
</organism>
<dbReference type="AlphaFoldDB" id="A0A1I7W6Y9"/>
<evidence type="ECO:0000313" key="2">
    <source>
        <dbReference type="WBParaSite" id="Hba_00407"/>
    </source>
</evidence>
<sequence length="23" mass="3063">MKRNCLAEQRFRDRWQKEKYFDD</sequence>